<evidence type="ECO:0000259" key="3">
    <source>
        <dbReference type="Pfam" id="PF13399"/>
    </source>
</evidence>
<dbReference type="AlphaFoldDB" id="A0A6J4HVA7"/>
<keyword evidence="2" id="KW-0812">Transmembrane</keyword>
<evidence type="ECO:0000256" key="1">
    <source>
        <dbReference type="SAM" id="MobiDB-lite"/>
    </source>
</evidence>
<dbReference type="Gene3D" id="3.40.630.190">
    <property type="entry name" value="LCP protein"/>
    <property type="match status" value="1"/>
</dbReference>
<reference evidence="4" key="1">
    <citation type="submission" date="2020-02" db="EMBL/GenBank/DDBJ databases">
        <authorList>
            <person name="Meier V. D."/>
        </authorList>
    </citation>
    <scope>NUCLEOTIDE SEQUENCE</scope>
    <source>
        <strain evidence="4">AVDCRST_MAG20</strain>
    </source>
</reference>
<keyword evidence="2" id="KW-1133">Transmembrane helix</keyword>
<dbReference type="Gene3D" id="3.30.70.2390">
    <property type="match status" value="1"/>
</dbReference>
<evidence type="ECO:0000313" key="4">
    <source>
        <dbReference type="EMBL" id="CAA9232044.1"/>
    </source>
</evidence>
<dbReference type="InterPro" id="IPR050922">
    <property type="entry name" value="LytR/CpsA/Psr_CW_biosynth"/>
</dbReference>
<feature type="transmembrane region" description="Helical" evidence="2">
    <location>
        <begin position="65"/>
        <end position="86"/>
    </location>
</feature>
<organism evidence="4">
    <name type="scientific">uncultured Acidimicrobiales bacterium</name>
    <dbReference type="NCBI Taxonomy" id="310071"/>
    <lineage>
        <taxon>Bacteria</taxon>
        <taxon>Bacillati</taxon>
        <taxon>Actinomycetota</taxon>
        <taxon>Acidimicrobiia</taxon>
        <taxon>Acidimicrobiales</taxon>
        <taxon>environmental samples</taxon>
    </lineage>
</organism>
<feature type="domain" description="LytR/CpsA/Psr regulator C-terminal" evidence="3">
    <location>
        <begin position="348"/>
        <end position="436"/>
    </location>
</feature>
<evidence type="ECO:0000256" key="2">
    <source>
        <dbReference type="SAM" id="Phobius"/>
    </source>
</evidence>
<dbReference type="PANTHER" id="PTHR33392">
    <property type="entry name" value="POLYISOPRENYL-TEICHOIC ACID--PEPTIDOGLYCAN TEICHOIC ACID TRANSFERASE TAGU"/>
    <property type="match status" value="1"/>
</dbReference>
<keyword evidence="2" id="KW-0472">Membrane</keyword>
<dbReference type="InterPro" id="IPR027381">
    <property type="entry name" value="LytR/CpsA/Psr_C"/>
</dbReference>
<dbReference type="Pfam" id="PF13399">
    <property type="entry name" value="LytR_C"/>
    <property type="match status" value="1"/>
</dbReference>
<accession>A0A6J4HVA7</accession>
<feature type="region of interest" description="Disordered" evidence="1">
    <location>
        <begin position="1"/>
        <end position="58"/>
    </location>
</feature>
<dbReference type="EMBL" id="CADCSY010000055">
    <property type="protein sequence ID" value="CAA9232044.1"/>
    <property type="molecule type" value="Genomic_DNA"/>
</dbReference>
<proteinExistence type="predicted"/>
<dbReference type="PANTHER" id="PTHR33392:SF6">
    <property type="entry name" value="POLYISOPRENYL-TEICHOIC ACID--PEPTIDOGLYCAN TEICHOIC ACID TRANSFERASE TAGU"/>
    <property type="match status" value="1"/>
</dbReference>
<protein>
    <recommendedName>
        <fullName evidence="3">LytR/CpsA/Psr regulator C-terminal domain-containing protein</fullName>
    </recommendedName>
</protein>
<gene>
    <name evidence="4" type="ORF">AVDCRST_MAG20-1279</name>
</gene>
<sequence>MSDLPPGERPGRDRPAGVGLSEDVGSRAAGPDLRVPGRVRLPDAGTGERRARRAQRSGAGRRRRWLRLAGLAVLLLGLATLAVLGYRSLSGGDDAEAPPAATGTSVVGRAPAVSTPQRALLVQQGALGRVVGLTVLVVDPGGEGGRLVFAPAGSMVEVPSFGLNPLREAYVLGGLPLLQQAAENLLGLTFDQVALVDAGDLSALLRPAGTLAVELGSPVEVVTPAGRVETLFPAGVVDVPPDQVAELLEVRGRGTDLDRLVRHQAFWRAWLGAVEGDAGALPPATGGADLAAVVGALAAGDVGYDLLPVEVLATGSGAEDDLYAVRRDELEALVQEVAPGSAARSADRIRVQVLNGTGVPGLAQQVQPLLAPAGAVVSLTGNADRFDYPVSQVVYYRDEDLEDARSVQRALGVGEAVRSLVPLDVVDITVVVGADFAAAGTNPSPTTTTSVVPGA</sequence>
<name>A0A6J4HVA7_9ACTN</name>